<evidence type="ECO:0008006" key="5">
    <source>
        <dbReference type="Google" id="ProtNLM"/>
    </source>
</evidence>
<organism evidence="3 4">
    <name type="scientific">Variovorax dokdonensis</name>
    <dbReference type="NCBI Taxonomy" id="344883"/>
    <lineage>
        <taxon>Bacteria</taxon>
        <taxon>Pseudomonadati</taxon>
        <taxon>Pseudomonadota</taxon>
        <taxon>Betaproteobacteria</taxon>
        <taxon>Burkholderiales</taxon>
        <taxon>Comamonadaceae</taxon>
        <taxon>Variovorax</taxon>
    </lineage>
</organism>
<gene>
    <name evidence="3" type="ORF">QTH91_08830</name>
</gene>
<dbReference type="PROSITE" id="PS51257">
    <property type="entry name" value="PROKAR_LIPOPROTEIN"/>
    <property type="match status" value="1"/>
</dbReference>
<comment type="caution">
    <text evidence="3">The sequence shown here is derived from an EMBL/GenBank/DDBJ whole genome shotgun (WGS) entry which is preliminary data.</text>
</comment>
<keyword evidence="2" id="KW-0732">Signal</keyword>
<sequence>MSSFAHKGLSLLALAVLGVAGCGGGGGGGSANGAATGSGVAVAGTTGTTGTTGANATSSAGANASAPDIVDSSGNVTATTYRDTAQKIAQDAGILYRYGSPSAVGVATTVAQANSTAYPAYSPYESQVTWQVGGPYSDDAGDFSSNMGQYAFAPDNSGQYAGIGTLELLAQRNNTFSYAPQPSWTFPPAVAVAPAGANEYYNAGAPAALGRCYGYVCSQTVIAFANGTIGVFGSNTTTEARSEIKLDADKVPTAVAVTNAGEFALVTVWDTKNLKGQVAVIALAGSELLHMDWPLQHPGLPNMGAFGFMKLLGYVDLPGMNAPTEISATTNVDFESYQRLYLPTGSDPANCNRSSFVLYRDVLLSNETNRQTFMDGGCNAGAYPHGGVAVVVSKSEGKAAFINLKPLFDYYQSMYFGTRANFDRTLTLGQAANQWPFPFSEVSSQRPTLIKTVDLGKRPTAVKASIAGAQRAWIATEDGTLQIFSLGNYAGNGSASPADIALRGSMAVGKNPTSLAYVKHDNAGDLIVVSRGDNKIQWVQFSGNSGSVIRTLQDSRLKDPIWAEDNDNHGTESFVLTVADYAGKRVSNYRWGPVIFRSNPGTSCQPEAGCGMIGGGPFEYGGSFDVPGKVFQLTGANVP</sequence>
<evidence type="ECO:0000256" key="2">
    <source>
        <dbReference type="SAM" id="SignalP"/>
    </source>
</evidence>
<keyword evidence="4" id="KW-1185">Reference proteome</keyword>
<feature type="chain" id="PRO_5047138349" description="Lipoprotein" evidence="2">
    <location>
        <begin position="21"/>
        <end position="639"/>
    </location>
</feature>
<proteinExistence type="predicted"/>
<evidence type="ECO:0000256" key="1">
    <source>
        <dbReference type="SAM" id="MobiDB-lite"/>
    </source>
</evidence>
<reference evidence="3" key="1">
    <citation type="submission" date="2023-06" db="EMBL/GenBank/DDBJ databases">
        <authorList>
            <person name="Jiang Y."/>
            <person name="Liu Q."/>
        </authorList>
    </citation>
    <scope>NUCLEOTIDE SEQUENCE</scope>
    <source>
        <strain evidence="3">CGMCC 1.12089</strain>
    </source>
</reference>
<feature type="region of interest" description="Disordered" evidence="1">
    <location>
        <begin position="52"/>
        <end position="75"/>
    </location>
</feature>
<name>A0ABT7N9F6_9BURK</name>
<accession>A0ABT7N9F6</accession>
<protein>
    <recommendedName>
        <fullName evidence="5">Lipoprotein</fullName>
    </recommendedName>
</protein>
<dbReference type="Proteomes" id="UP001174908">
    <property type="component" value="Unassembled WGS sequence"/>
</dbReference>
<evidence type="ECO:0000313" key="4">
    <source>
        <dbReference type="Proteomes" id="UP001174908"/>
    </source>
</evidence>
<feature type="compositionally biased region" description="Low complexity" evidence="1">
    <location>
        <begin position="52"/>
        <end position="66"/>
    </location>
</feature>
<dbReference type="SUPFAM" id="SSF75011">
    <property type="entry name" value="3-carboxy-cis,cis-mucoante lactonizing enzyme"/>
    <property type="match status" value="1"/>
</dbReference>
<dbReference type="RefSeq" id="WP_286659707.1">
    <property type="nucleotide sequence ID" value="NZ_JASZYV010000002.1"/>
</dbReference>
<feature type="signal peptide" evidence="2">
    <location>
        <begin position="1"/>
        <end position="20"/>
    </location>
</feature>
<dbReference type="EMBL" id="JASZYV010000002">
    <property type="protein sequence ID" value="MDM0044582.1"/>
    <property type="molecule type" value="Genomic_DNA"/>
</dbReference>
<evidence type="ECO:0000313" key="3">
    <source>
        <dbReference type="EMBL" id="MDM0044582.1"/>
    </source>
</evidence>